<name>A0AAD4I8J1_9PLEO</name>
<dbReference type="Proteomes" id="UP001199106">
    <property type="component" value="Unassembled WGS sequence"/>
</dbReference>
<accession>A0AAD4I8J1</accession>
<dbReference type="AlphaFoldDB" id="A0AAD4I8J1"/>
<sequence length="61" mass="6735">MKTEKGTGASGAAWSEGEKITCLMLLCENEGNIDAKMGCAHPCWPLVQEVKDEMLEEEEMM</sequence>
<protein>
    <submittedName>
        <fullName evidence="1">Uncharacterized protein</fullName>
    </submittedName>
</protein>
<evidence type="ECO:0000313" key="2">
    <source>
        <dbReference type="Proteomes" id="UP001199106"/>
    </source>
</evidence>
<reference evidence="1" key="1">
    <citation type="submission" date="2021-07" db="EMBL/GenBank/DDBJ databases">
        <title>Genome Resource of American Ginseng Black Spot Pathogen Alternaria panax.</title>
        <authorList>
            <person name="Qiu C."/>
            <person name="Wang W."/>
            <person name="Liu Z."/>
        </authorList>
    </citation>
    <scope>NUCLEOTIDE SEQUENCE</scope>
    <source>
        <strain evidence="1">BNCC115425</strain>
    </source>
</reference>
<keyword evidence="2" id="KW-1185">Reference proteome</keyword>
<evidence type="ECO:0000313" key="1">
    <source>
        <dbReference type="EMBL" id="KAG9190212.1"/>
    </source>
</evidence>
<proteinExistence type="predicted"/>
<dbReference type="EMBL" id="JAANER010000004">
    <property type="protein sequence ID" value="KAG9190212.1"/>
    <property type="molecule type" value="Genomic_DNA"/>
</dbReference>
<gene>
    <name evidence="1" type="ORF">G6011_08300</name>
</gene>
<comment type="caution">
    <text evidence="1">The sequence shown here is derived from an EMBL/GenBank/DDBJ whole genome shotgun (WGS) entry which is preliminary data.</text>
</comment>
<organism evidence="1 2">
    <name type="scientific">Alternaria panax</name>
    <dbReference type="NCBI Taxonomy" id="48097"/>
    <lineage>
        <taxon>Eukaryota</taxon>
        <taxon>Fungi</taxon>
        <taxon>Dikarya</taxon>
        <taxon>Ascomycota</taxon>
        <taxon>Pezizomycotina</taxon>
        <taxon>Dothideomycetes</taxon>
        <taxon>Pleosporomycetidae</taxon>
        <taxon>Pleosporales</taxon>
        <taxon>Pleosporineae</taxon>
        <taxon>Pleosporaceae</taxon>
        <taxon>Alternaria</taxon>
        <taxon>Alternaria sect. Panax</taxon>
    </lineage>
</organism>